<reference evidence="2" key="2">
    <citation type="submission" date="2020-09" db="EMBL/GenBank/DDBJ databases">
        <authorList>
            <person name="Sun Q."/>
            <person name="Ohkuma M."/>
        </authorList>
    </citation>
    <scope>NUCLEOTIDE SEQUENCE</scope>
    <source>
        <strain evidence="2">JCM 31311</strain>
    </source>
</reference>
<dbReference type="InterPro" id="IPR001763">
    <property type="entry name" value="Rhodanese-like_dom"/>
</dbReference>
<dbReference type="Proteomes" id="UP000603865">
    <property type="component" value="Unassembled WGS sequence"/>
</dbReference>
<dbReference type="PROSITE" id="PS50206">
    <property type="entry name" value="RHODANESE_3"/>
    <property type="match status" value="1"/>
</dbReference>
<accession>A0A918C0K2</accession>
<dbReference type="AlphaFoldDB" id="A0A918C0K2"/>
<reference evidence="2" key="1">
    <citation type="journal article" date="2014" name="Int. J. Syst. Evol. Microbiol.">
        <title>Complete genome sequence of Corynebacterium casei LMG S-19264T (=DSM 44701T), isolated from a smear-ripened cheese.</title>
        <authorList>
            <consortium name="US DOE Joint Genome Institute (JGI-PGF)"/>
            <person name="Walter F."/>
            <person name="Albersmeier A."/>
            <person name="Kalinowski J."/>
            <person name="Ruckert C."/>
        </authorList>
    </citation>
    <scope>NUCLEOTIDE SEQUENCE</scope>
    <source>
        <strain evidence="2">JCM 31311</strain>
    </source>
</reference>
<evidence type="ECO:0000259" key="1">
    <source>
        <dbReference type="PROSITE" id="PS50206"/>
    </source>
</evidence>
<dbReference type="Gene3D" id="3.40.250.10">
    <property type="entry name" value="Rhodanese-like domain"/>
    <property type="match status" value="1"/>
</dbReference>
<comment type="caution">
    <text evidence="2">The sequence shown here is derived from an EMBL/GenBank/DDBJ whole genome shotgun (WGS) entry which is preliminary data.</text>
</comment>
<evidence type="ECO:0000313" key="3">
    <source>
        <dbReference type="Proteomes" id="UP000603865"/>
    </source>
</evidence>
<sequence length="106" mass="10854">MPHDVAFSDVAALSGSAVTLIDLRSEQARAAQPLTLPSRVLAVSLAQIEEGTHGLTPDLGPLLVVCERGARSGLAARLLRADGLDAQAYVGGVGGLLGAEKDKNPE</sequence>
<feature type="domain" description="Rhodanese" evidence="1">
    <location>
        <begin position="61"/>
        <end position="105"/>
    </location>
</feature>
<organism evidence="2 3">
    <name type="scientific">Deinococcus ruber</name>
    <dbReference type="NCBI Taxonomy" id="1848197"/>
    <lineage>
        <taxon>Bacteria</taxon>
        <taxon>Thermotogati</taxon>
        <taxon>Deinococcota</taxon>
        <taxon>Deinococci</taxon>
        <taxon>Deinococcales</taxon>
        <taxon>Deinococcaceae</taxon>
        <taxon>Deinococcus</taxon>
    </lineage>
</organism>
<keyword evidence="3" id="KW-1185">Reference proteome</keyword>
<dbReference type="RefSeq" id="WP_189088377.1">
    <property type="nucleotide sequence ID" value="NZ_BMQL01000003.1"/>
</dbReference>
<evidence type="ECO:0000313" key="2">
    <source>
        <dbReference type="EMBL" id="GGQ99148.1"/>
    </source>
</evidence>
<name>A0A918C0K2_9DEIO</name>
<proteinExistence type="predicted"/>
<dbReference type="InterPro" id="IPR036873">
    <property type="entry name" value="Rhodanese-like_dom_sf"/>
</dbReference>
<gene>
    <name evidence="2" type="ORF">GCM10008957_09700</name>
</gene>
<dbReference type="EMBL" id="BMQL01000003">
    <property type="protein sequence ID" value="GGQ99148.1"/>
    <property type="molecule type" value="Genomic_DNA"/>
</dbReference>
<protein>
    <recommendedName>
        <fullName evidence="1">Rhodanese domain-containing protein</fullName>
    </recommendedName>
</protein>
<dbReference type="SUPFAM" id="SSF52821">
    <property type="entry name" value="Rhodanese/Cell cycle control phosphatase"/>
    <property type="match status" value="1"/>
</dbReference>